<accession>A3UBI1</accession>
<dbReference type="InterPro" id="IPR055890">
    <property type="entry name" value="DUF7467"/>
</dbReference>
<protein>
    <recommendedName>
        <fullName evidence="2">DUF7467 domain-containing protein</fullName>
    </recommendedName>
</protein>
<sequence>MFKNYNYVVFVLALFMLNSCTSDNIDEYNTEELVINSTYSTNNEDCGECDGRLKNISFKYTGNSAKYLVIKGSYNSGTYFCGYVYPNETITLNPIGSNSILHRTLKFYQNGCYIGALKTDCTMPVEVGTTYGNYQVVGGESTNNGLLCSPEEEEVVEEGCTSCNEKATSLTLKYEGLVAGIVKVTQGQGEVAYNSFVFPGSRFTIVGEDSEGTLSDQISISINGLLNTTINTNCDNPIGPGLVSGLFMVVNGESKDGGELCPVADMPDDTENNENEGIIID</sequence>
<reference evidence="3 4" key="1">
    <citation type="journal article" date="2010" name="J. Bacteriol.">
        <title>The complete genome sequence of Croceibacter atlanticus HTCC2559T.</title>
        <authorList>
            <person name="Oh H.M."/>
            <person name="Kang I."/>
            <person name="Ferriera S."/>
            <person name="Giovannoni S.J."/>
            <person name="Cho J.C."/>
        </authorList>
    </citation>
    <scope>NUCLEOTIDE SEQUENCE [LARGE SCALE GENOMIC DNA]</scope>
    <source>
        <strain evidence="4">ATCC BAA-628 / HTCC2559 / KCTC 12090</strain>
    </source>
</reference>
<proteinExistence type="predicted"/>
<gene>
    <name evidence="3" type="ordered locus">CA2559_08116</name>
</gene>
<dbReference type="AlphaFoldDB" id="A3UBI1"/>
<dbReference type="EMBL" id="CP002046">
    <property type="protein sequence ID" value="EAP85982.1"/>
    <property type="molecule type" value="Genomic_DNA"/>
</dbReference>
<keyword evidence="1" id="KW-0732">Signal</keyword>
<evidence type="ECO:0000259" key="2">
    <source>
        <dbReference type="Pfam" id="PF24269"/>
    </source>
</evidence>
<name>A3UBI1_CROAH</name>
<feature type="signal peptide" evidence="1">
    <location>
        <begin position="1"/>
        <end position="21"/>
    </location>
</feature>
<dbReference type="KEGG" id="cat:CA2559_08116"/>
<organism evidence="3 4">
    <name type="scientific">Croceibacter atlanticus (strain ATCC BAA-628 / JCM 21780 / CIP 108009 / IAM 15332 / KCTC 12090 / HTCC2559)</name>
    <dbReference type="NCBI Taxonomy" id="216432"/>
    <lineage>
        <taxon>Bacteria</taxon>
        <taxon>Pseudomonadati</taxon>
        <taxon>Bacteroidota</taxon>
        <taxon>Flavobacteriia</taxon>
        <taxon>Flavobacteriales</taxon>
        <taxon>Flavobacteriaceae</taxon>
        <taxon>Croceibacter</taxon>
    </lineage>
</organism>
<feature type="chain" id="PRO_5002660461" description="DUF7467 domain-containing protein" evidence="1">
    <location>
        <begin position="22"/>
        <end position="281"/>
    </location>
</feature>
<keyword evidence="4" id="KW-1185">Reference proteome</keyword>
<dbReference type="Pfam" id="PF24269">
    <property type="entry name" value="DUF7467"/>
    <property type="match status" value="2"/>
</dbReference>
<evidence type="ECO:0000313" key="3">
    <source>
        <dbReference type="EMBL" id="EAP85982.1"/>
    </source>
</evidence>
<evidence type="ECO:0000313" key="4">
    <source>
        <dbReference type="Proteomes" id="UP000002297"/>
    </source>
</evidence>
<evidence type="ECO:0000256" key="1">
    <source>
        <dbReference type="SAM" id="SignalP"/>
    </source>
</evidence>
<dbReference type="Proteomes" id="UP000002297">
    <property type="component" value="Chromosome"/>
</dbReference>
<dbReference type="STRING" id="216432.CA2559_08116"/>
<feature type="domain" description="DUF7467" evidence="2">
    <location>
        <begin position="166"/>
        <end position="250"/>
    </location>
</feature>
<dbReference type="HOGENOM" id="CLU_989432_0_0_10"/>
<feature type="domain" description="DUF7467" evidence="2">
    <location>
        <begin position="38"/>
        <end position="138"/>
    </location>
</feature>
<dbReference type="eggNOG" id="COG1361">
    <property type="taxonomic scope" value="Bacteria"/>
</dbReference>